<accession>A0A0D0Q082</accession>
<dbReference type="EMBL" id="JXZB01000002">
    <property type="protein sequence ID" value="KIQ65967.1"/>
    <property type="molecule type" value="Genomic_DNA"/>
</dbReference>
<sequence length="302" mass="33679">MLDPAYGDPELTRLRERGAAGDWPGVRAVLAQARDQADLVTMIDVVTDLPGSEEWTGRAVEQDPEDTLALLVSGARQLVWGWEARSGARAEDVGADQWQVFGARLERAEEQLFEVAEREPDWLGPWYFLQITGRGVSVPEEIATRRFEAAVRRHPHHPASYRQRLQQKCAKWGGSHEQMHSFARTSMLAAPEGSRLGELVAYAHLEHWLDLDNGEDGRYMRSAGVAHSLHEAAERSIWHPDFVRDRTWIGAHNAFAMAFALCGENRAASRVFAELDGRVTKSPWAYLGDPVAAFTRSAAAAK</sequence>
<dbReference type="STRING" id="2064.TR51_12575"/>
<protein>
    <recommendedName>
        <fullName evidence="3">DUF4034 domain-containing protein</fullName>
    </recommendedName>
</protein>
<name>A0A0D0Q082_KITGR</name>
<dbReference type="Proteomes" id="UP000032066">
    <property type="component" value="Unassembled WGS sequence"/>
</dbReference>
<evidence type="ECO:0000313" key="2">
    <source>
        <dbReference type="Proteomes" id="UP000032066"/>
    </source>
</evidence>
<organism evidence="1 2">
    <name type="scientific">Kitasatospora griseola</name>
    <name type="common">Streptomyces griseolosporeus</name>
    <dbReference type="NCBI Taxonomy" id="2064"/>
    <lineage>
        <taxon>Bacteria</taxon>
        <taxon>Bacillati</taxon>
        <taxon>Actinomycetota</taxon>
        <taxon>Actinomycetes</taxon>
        <taxon>Kitasatosporales</taxon>
        <taxon>Streptomycetaceae</taxon>
        <taxon>Kitasatospora</taxon>
    </lineage>
</organism>
<dbReference type="AlphaFoldDB" id="A0A0D0Q082"/>
<evidence type="ECO:0008006" key="3">
    <source>
        <dbReference type="Google" id="ProtNLM"/>
    </source>
</evidence>
<reference evidence="1 2" key="1">
    <citation type="submission" date="2015-02" db="EMBL/GenBank/DDBJ databases">
        <title>Draft genome sequence of Kitasatospora griseola MF730-N6, a bafilomycin, terpentecin and satosporin producer.</title>
        <authorList>
            <person name="Arens J.C."/>
            <person name="Haltli B."/>
            <person name="Kerr R.G."/>
        </authorList>
    </citation>
    <scope>NUCLEOTIDE SEQUENCE [LARGE SCALE GENOMIC DNA]</scope>
    <source>
        <strain evidence="1 2">MF730-N6</strain>
    </source>
</reference>
<keyword evidence="2" id="KW-1185">Reference proteome</keyword>
<comment type="caution">
    <text evidence="1">The sequence shown here is derived from an EMBL/GenBank/DDBJ whole genome shotgun (WGS) entry which is preliminary data.</text>
</comment>
<evidence type="ECO:0000313" key="1">
    <source>
        <dbReference type="EMBL" id="KIQ65967.1"/>
    </source>
</evidence>
<gene>
    <name evidence="1" type="ORF">TR51_12575</name>
</gene>
<dbReference type="PATRIC" id="fig|2064.6.peg.2702"/>
<proteinExistence type="predicted"/>